<name>A0A0S8G333_UNCW3</name>
<organism evidence="2 3">
    <name type="scientific">candidate division WOR_3 bacterium SM23_60</name>
    <dbReference type="NCBI Taxonomy" id="1703780"/>
    <lineage>
        <taxon>Bacteria</taxon>
        <taxon>Bacteria division WOR-3</taxon>
    </lineage>
</organism>
<sequence>MDIESLLRLLNAHKVKYVIIGAAAFPVHGYARATLDVDIFIEPSETNARRCLTALKKFGYDVSVIDVEELLKKKILIRQYLVEIDIHPHVRGVTFSRVWKNKVRAKMGTVAAYFASLSDLIKMKKAAGRPKDKEDLKALRQLQKRKKSG</sequence>
<dbReference type="Proteomes" id="UP000051096">
    <property type="component" value="Unassembled WGS sequence"/>
</dbReference>
<protein>
    <recommendedName>
        <fullName evidence="1">DUF6036 domain-containing protein</fullName>
    </recommendedName>
</protein>
<feature type="domain" description="DUF6036" evidence="1">
    <location>
        <begin position="9"/>
        <end position="138"/>
    </location>
</feature>
<reference evidence="2 3" key="1">
    <citation type="journal article" date="2015" name="Microbiome">
        <title>Genomic resolution of linkages in carbon, nitrogen, and sulfur cycling among widespread estuary sediment bacteria.</title>
        <authorList>
            <person name="Baker B.J."/>
            <person name="Lazar C.S."/>
            <person name="Teske A.P."/>
            <person name="Dick G.J."/>
        </authorList>
    </citation>
    <scope>NUCLEOTIDE SEQUENCE [LARGE SCALE GENOMIC DNA]</scope>
    <source>
        <strain evidence="2">SM23_60</strain>
    </source>
</reference>
<comment type="caution">
    <text evidence="2">The sequence shown here is derived from an EMBL/GenBank/DDBJ whole genome shotgun (WGS) entry which is preliminary data.</text>
</comment>
<dbReference type="EMBL" id="LJUO01000232">
    <property type="protein sequence ID" value="KPK67248.1"/>
    <property type="molecule type" value="Genomic_DNA"/>
</dbReference>
<dbReference type="SUPFAM" id="SSF81301">
    <property type="entry name" value="Nucleotidyltransferase"/>
    <property type="match status" value="1"/>
</dbReference>
<accession>A0A0S8G333</accession>
<dbReference type="Gene3D" id="3.30.460.40">
    <property type="match status" value="1"/>
</dbReference>
<evidence type="ECO:0000313" key="2">
    <source>
        <dbReference type="EMBL" id="KPK67248.1"/>
    </source>
</evidence>
<dbReference type="InterPro" id="IPR043519">
    <property type="entry name" value="NT_sf"/>
</dbReference>
<dbReference type="InterPro" id="IPR045792">
    <property type="entry name" value="DUF6036"/>
</dbReference>
<evidence type="ECO:0000259" key="1">
    <source>
        <dbReference type="Pfam" id="PF19502"/>
    </source>
</evidence>
<evidence type="ECO:0000313" key="3">
    <source>
        <dbReference type="Proteomes" id="UP000051096"/>
    </source>
</evidence>
<dbReference type="AlphaFoldDB" id="A0A0S8G333"/>
<gene>
    <name evidence="2" type="ORF">AMJ87_13655</name>
</gene>
<dbReference type="Pfam" id="PF19502">
    <property type="entry name" value="DUF6036"/>
    <property type="match status" value="1"/>
</dbReference>
<proteinExistence type="predicted"/>